<comment type="function">
    <text evidence="2">Pyridoxal 5'-phosphate (PLP)-binding protein, which is involved in PLP homeostasis.</text>
</comment>
<reference evidence="7 8" key="1">
    <citation type="journal article" date="2016" name="Nat. Commun.">
        <title>Microbial interactions lead to rapid micro-scale successions on model marine particles.</title>
        <authorList>
            <person name="Datta M.S."/>
            <person name="Sliwerska E."/>
            <person name="Gore J."/>
            <person name="Polz M.F."/>
            <person name="Cordero O.X."/>
        </authorList>
    </citation>
    <scope>NUCLEOTIDE SEQUENCE [LARGE SCALE GENOMIC DNA]</scope>
    <source>
        <strain evidence="7 8">4G03</strain>
    </source>
</reference>
<protein>
    <recommendedName>
        <fullName evidence="2">Pyridoxal phosphate homeostasis protein</fullName>
        <shortName evidence="2">PLP homeostasis protein</shortName>
    </recommendedName>
</protein>
<keyword evidence="1 2" id="KW-0663">Pyridoxal phosphate</keyword>
<evidence type="ECO:0000313" key="7">
    <source>
        <dbReference type="EMBL" id="PHN97652.1"/>
    </source>
</evidence>
<dbReference type="CDD" id="cd00635">
    <property type="entry name" value="PLPDE_III_YBL036c_like"/>
    <property type="match status" value="1"/>
</dbReference>
<dbReference type="AlphaFoldDB" id="A0A2G1BUC6"/>
<proteinExistence type="inferred from homology"/>
<reference evidence="7" key="2">
    <citation type="submission" date="2017-10" db="EMBL/GenBank/DDBJ databases">
        <authorList>
            <person name="Enke T.N."/>
            <person name="Cordero O.X."/>
        </authorList>
    </citation>
    <scope>NUCLEOTIDE SEQUENCE</scope>
    <source>
        <strain evidence="7">4G03</strain>
    </source>
</reference>
<dbReference type="HAMAP" id="MF_02087">
    <property type="entry name" value="PLP_homeostasis"/>
    <property type="match status" value="1"/>
</dbReference>
<dbReference type="Proteomes" id="UP001242342">
    <property type="component" value="Unassembled WGS sequence"/>
</dbReference>
<sequence length="244" mass="27871">MDNIQNNLNIIHQRIQFACKKANRNPKDVRLLLATKTVNTDKINFALEQGETLVGENKVQELKQKCNAIKHLQPEVHFIGHLQSNKIKEVIKWASCIESIDRLSVAEKLHQRLIFEEKEIDVYIQVNTSFEESKFGANPEETIELVKEISKFKNIHIKGLMTIGLLSSESDEVRKCFRLLKQLQEEIKALQIPNVAMEELSMGMSGDLEIAIEEGATIVRVGTAIFGERIYPDSYYWNEAKSSS</sequence>
<dbReference type="EMBL" id="JAUYVU010000008">
    <property type="protein sequence ID" value="MDP2541931.1"/>
    <property type="molecule type" value="Genomic_DNA"/>
</dbReference>
<evidence type="ECO:0000313" key="9">
    <source>
        <dbReference type="Proteomes" id="UP001242342"/>
    </source>
</evidence>
<dbReference type="FunFam" id="3.20.20.10:FF:000018">
    <property type="entry name" value="Pyridoxal phosphate homeostasis protein"/>
    <property type="match status" value="1"/>
</dbReference>
<feature type="modified residue" description="N6-(pyridoxal phosphate)lysine" evidence="2 3">
    <location>
        <position position="36"/>
    </location>
</feature>
<comment type="caution">
    <text evidence="7">The sequence shown here is derived from an EMBL/GenBank/DDBJ whole genome shotgun (WGS) entry which is preliminary data.</text>
</comment>
<dbReference type="Pfam" id="PF01168">
    <property type="entry name" value="Ala_racemase_N"/>
    <property type="match status" value="1"/>
</dbReference>
<dbReference type="InterPro" id="IPR029066">
    <property type="entry name" value="PLP-binding_barrel"/>
</dbReference>
<evidence type="ECO:0000259" key="5">
    <source>
        <dbReference type="Pfam" id="PF01168"/>
    </source>
</evidence>
<dbReference type="NCBIfam" id="TIGR00044">
    <property type="entry name" value="YggS family pyridoxal phosphate-dependent enzyme"/>
    <property type="match status" value="1"/>
</dbReference>
<evidence type="ECO:0000313" key="6">
    <source>
        <dbReference type="EMBL" id="MDP2541931.1"/>
    </source>
</evidence>
<dbReference type="PIRSF" id="PIRSF004848">
    <property type="entry name" value="YBL036c_PLPDEIII"/>
    <property type="match status" value="1"/>
</dbReference>
<organism evidence="7 8">
    <name type="scientific">Tenacibaculum discolor</name>
    <dbReference type="NCBI Taxonomy" id="361581"/>
    <lineage>
        <taxon>Bacteria</taxon>
        <taxon>Pseudomonadati</taxon>
        <taxon>Bacteroidota</taxon>
        <taxon>Flavobacteriia</taxon>
        <taxon>Flavobacteriales</taxon>
        <taxon>Flavobacteriaceae</taxon>
        <taxon>Tenacibaculum</taxon>
    </lineage>
</organism>
<dbReference type="GO" id="GO:0030170">
    <property type="term" value="F:pyridoxal phosphate binding"/>
    <property type="evidence" value="ECO:0007669"/>
    <property type="project" value="UniProtKB-UniRule"/>
</dbReference>
<feature type="domain" description="Alanine racemase N-terminal" evidence="5">
    <location>
        <begin position="46"/>
        <end position="228"/>
    </location>
</feature>
<dbReference type="Proteomes" id="UP000222163">
    <property type="component" value="Unassembled WGS sequence"/>
</dbReference>
<dbReference type="PANTHER" id="PTHR10146:SF14">
    <property type="entry name" value="PYRIDOXAL PHOSPHATE HOMEOSTASIS PROTEIN"/>
    <property type="match status" value="1"/>
</dbReference>
<dbReference type="Gene3D" id="3.20.20.10">
    <property type="entry name" value="Alanine racemase"/>
    <property type="match status" value="1"/>
</dbReference>
<dbReference type="SUPFAM" id="SSF51419">
    <property type="entry name" value="PLP-binding barrel"/>
    <property type="match status" value="1"/>
</dbReference>
<dbReference type="EMBL" id="PDUU01000006">
    <property type="protein sequence ID" value="PHN97652.1"/>
    <property type="molecule type" value="Genomic_DNA"/>
</dbReference>
<keyword evidence="9" id="KW-1185">Reference proteome</keyword>
<evidence type="ECO:0000256" key="3">
    <source>
        <dbReference type="PIRSR" id="PIRSR004848-1"/>
    </source>
</evidence>
<gene>
    <name evidence="7" type="ORF">CSC81_08690</name>
    <name evidence="6" type="ORF">Q8W23_10645</name>
</gene>
<comment type="cofactor">
    <cofactor evidence="3">
        <name>pyridoxal 5'-phosphate</name>
        <dbReference type="ChEBI" id="CHEBI:597326"/>
    </cofactor>
</comment>
<evidence type="ECO:0000256" key="2">
    <source>
        <dbReference type="HAMAP-Rule" id="MF_02087"/>
    </source>
</evidence>
<dbReference type="RefSeq" id="WP_099215369.1">
    <property type="nucleotide sequence ID" value="NZ_JAUYVU010000008.1"/>
</dbReference>
<evidence type="ECO:0000313" key="8">
    <source>
        <dbReference type="Proteomes" id="UP000222163"/>
    </source>
</evidence>
<name>A0A2G1BUC6_9FLAO</name>
<evidence type="ECO:0000256" key="4">
    <source>
        <dbReference type="RuleBase" id="RU004514"/>
    </source>
</evidence>
<evidence type="ECO:0000256" key="1">
    <source>
        <dbReference type="ARBA" id="ARBA00022898"/>
    </source>
</evidence>
<dbReference type="InterPro" id="IPR011078">
    <property type="entry name" value="PyrdxlP_homeostasis"/>
</dbReference>
<dbReference type="PANTHER" id="PTHR10146">
    <property type="entry name" value="PROLINE SYNTHETASE CO-TRANSCRIBED BACTERIAL HOMOLOG PROTEIN"/>
    <property type="match status" value="1"/>
</dbReference>
<accession>A0A2G1BUC6</accession>
<comment type="similarity">
    <text evidence="2 4">Belongs to the pyridoxal phosphate-binding protein YggS/PROSC family.</text>
</comment>
<dbReference type="InterPro" id="IPR001608">
    <property type="entry name" value="Ala_racemase_N"/>
</dbReference>
<reference evidence="6 9" key="3">
    <citation type="submission" date="2023-07" db="EMBL/GenBank/DDBJ databases">
        <title>Genome content predicts the carbon catabolic preferences of heterotrophic bacteria.</title>
        <authorList>
            <person name="Gralka M."/>
        </authorList>
    </citation>
    <scope>NUCLEOTIDE SEQUENCE [LARGE SCALE GENOMIC DNA]</scope>
    <source>
        <strain evidence="6 9">4G03</strain>
    </source>
</reference>